<organism evidence="2">
    <name type="scientific">Moorella thermoacetica Y72</name>
    <dbReference type="NCBI Taxonomy" id="1325331"/>
    <lineage>
        <taxon>Bacteria</taxon>
        <taxon>Bacillati</taxon>
        <taxon>Bacillota</taxon>
        <taxon>Clostridia</taxon>
        <taxon>Neomoorellales</taxon>
        <taxon>Neomoorellaceae</taxon>
        <taxon>Neomoorella</taxon>
    </lineage>
</organism>
<proteinExistence type="predicted"/>
<protein>
    <submittedName>
        <fullName evidence="2">Uncharacterized protein</fullName>
    </submittedName>
</protein>
<dbReference type="AlphaFoldDB" id="A0A0S6UEA2"/>
<accession>A0A0S6UEA2</accession>
<evidence type="ECO:0000313" key="2">
    <source>
        <dbReference type="EMBL" id="GAF26296.1"/>
    </source>
</evidence>
<dbReference type="EMBL" id="DF238840">
    <property type="protein sequence ID" value="GAF26296.1"/>
    <property type="molecule type" value="Genomic_DNA"/>
</dbReference>
<evidence type="ECO:0000256" key="1">
    <source>
        <dbReference type="SAM" id="MobiDB-lite"/>
    </source>
</evidence>
<reference evidence="2" key="1">
    <citation type="journal article" date="2014" name="Gene">
        <title>Genome-guided analysis of transformation efficiency and carbon dioxide assimilation by Moorella thermoacetica Y72.</title>
        <authorList>
            <person name="Tsukahara K."/>
            <person name="Kita A."/>
            <person name="Nakashimada Y."/>
            <person name="Hoshino T."/>
            <person name="Murakami K."/>
        </authorList>
    </citation>
    <scope>NUCLEOTIDE SEQUENCE [LARGE SCALE GENOMIC DNA]</scope>
    <source>
        <strain evidence="2">Y72</strain>
    </source>
</reference>
<feature type="region of interest" description="Disordered" evidence="1">
    <location>
        <begin position="1"/>
        <end position="30"/>
    </location>
</feature>
<gene>
    <name evidence="2" type="ORF">MTY_1635</name>
</gene>
<feature type="compositionally biased region" description="Basic and acidic residues" evidence="1">
    <location>
        <begin position="14"/>
        <end position="30"/>
    </location>
</feature>
<sequence>MTVPPRRPTGIIGDPDRELEPKGEKAIQLG</sequence>
<name>A0A0S6UEA2_NEOTH</name>
<dbReference type="Proteomes" id="UP000063718">
    <property type="component" value="Unassembled WGS sequence"/>
</dbReference>